<organism evidence="1 2">
    <name type="scientific">Paramecium octaurelia</name>
    <dbReference type="NCBI Taxonomy" id="43137"/>
    <lineage>
        <taxon>Eukaryota</taxon>
        <taxon>Sar</taxon>
        <taxon>Alveolata</taxon>
        <taxon>Ciliophora</taxon>
        <taxon>Intramacronucleata</taxon>
        <taxon>Oligohymenophorea</taxon>
        <taxon>Peniculida</taxon>
        <taxon>Parameciidae</taxon>
        <taxon>Paramecium</taxon>
    </lineage>
</organism>
<dbReference type="AlphaFoldDB" id="A0A8S1YKT9"/>
<gene>
    <name evidence="1" type="ORF">POCTA_138.1.T1550033</name>
</gene>
<reference evidence="1" key="1">
    <citation type="submission" date="2021-01" db="EMBL/GenBank/DDBJ databases">
        <authorList>
            <consortium name="Genoscope - CEA"/>
            <person name="William W."/>
        </authorList>
    </citation>
    <scope>NUCLEOTIDE SEQUENCE</scope>
</reference>
<evidence type="ECO:0000313" key="1">
    <source>
        <dbReference type="EMBL" id="CAD8211664.1"/>
    </source>
</evidence>
<keyword evidence="2" id="KW-1185">Reference proteome</keyword>
<accession>A0A8S1YKT9</accession>
<protein>
    <submittedName>
        <fullName evidence="1">Uncharacterized protein</fullName>
    </submittedName>
</protein>
<evidence type="ECO:0000313" key="2">
    <source>
        <dbReference type="Proteomes" id="UP000683925"/>
    </source>
</evidence>
<dbReference type="Proteomes" id="UP000683925">
    <property type="component" value="Unassembled WGS sequence"/>
</dbReference>
<name>A0A8S1YKT9_PAROT</name>
<proteinExistence type="predicted"/>
<dbReference type="EMBL" id="CAJJDP010000157">
    <property type="protein sequence ID" value="CAD8211664.1"/>
    <property type="molecule type" value="Genomic_DNA"/>
</dbReference>
<comment type="caution">
    <text evidence="1">The sequence shown here is derived from an EMBL/GenBank/DDBJ whole genome shotgun (WGS) entry which is preliminary data.</text>
</comment>
<sequence length="156" mass="17905">MNYVSATTCNQLAGSKQYLCYYQNRYCPATNGTNCEPVDQLQACSSFDIITYSRLTCSALTNQVECTAGFQTFGPYLTLLLKNEMTKYFDSKKCSWMFLEFQNTCEDYSPSTQNYLNCYPFNRGTYNWDNKDVKHGSCVPCFQELLIVTILISMII</sequence>